<dbReference type="PANTHER" id="PTHR32315:SF3">
    <property type="entry name" value="ADENINE PHOSPHORIBOSYLTRANSFERASE"/>
    <property type="match status" value="1"/>
</dbReference>
<sequence length="180" mass="19205">MTGEDVLRLAALREGIRAVPDFPVPGVVFRDLTPLLADRAAFAACIEALASPWRGQDVQAVCGIESRGFIFGAALARELDAGFVPLRKPGKLPPPVVEVDYALEYGTDRLQARNDALRPGQRTLLIDDVLATGGTLCAARALVARLGGALLGAQVVVELDALRGRMRWGEGAPLRALLHF</sequence>
<evidence type="ECO:0000256" key="3">
    <source>
        <dbReference type="ARBA" id="ARBA00004496"/>
    </source>
</evidence>
<reference evidence="14" key="1">
    <citation type="submission" date="2018-04" db="EMBL/GenBank/DDBJ databases">
        <authorList>
            <person name="Watanabe M."/>
            <person name="Kojima H."/>
        </authorList>
    </citation>
    <scope>NUCLEOTIDE SEQUENCE [LARGE SCALE GENOMIC DNA]</scope>
    <source>
        <strain evidence="14">Dysh456</strain>
    </source>
</reference>
<dbReference type="EC" id="2.4.2.7" evidence="6 11"/>
<comment type="subcellular location">
    <subcellularLocation>
        <location evidence="3 11">Cytoplasm</location>
    </subcellularLocation>
</comment>
<dbReference type="GO" id="GO:0044209">
    <property type="term" value="P:AMP salvage"/>
    <property type="evidence" value="ECO:0007669"/>
    <property type="project" value="UniProtKB-UniRule"/>
</dbReference>
<proteinExistence type="inferred from homology"/>
<evidence type="ECO:0000313" key="13">
    <source>
        <dbReference type="EMBL" id="BBD78941.1"/>
    </source>
</evidence>
<evidence type="ECO:0000256" key="1">
    <source>
        <dbReference type="ARBA" id="ARBA00000868"/>
    </source>
</evidence>
<dbReference type="OrthoDB" id="9803963at2"/>
<organism evidence="13 14">
    <name type="scientific">Aerosticca soli</name>
    <dbReference type="NCBI Taxonomy" id="2010829"/>
    <lineage>
        <taxon>Bacteria</taxon>
        <taxon>Pseudomonadati</taxon>
        <taxon>Pseudomonadota</taxon>
        <taxon>Gammaproteobacteria</taxon>
        <taxon>Lysobacterales</taxon>
        <taxon>Rhodanobacteraceae</taxon>
        <taxon>Aerosticca</taxon>
    </lineage>
</organism>
<dbReference type="PANTHER" id="PTHR32315">
    <property type="entry name" value="ADENINE PHOSPHORIBOSYLTRANSFERASE"/>
    <property type="match status" value="1"/>
</dbReference>
<dbReference type="GO" id="GO:0006166">
    <property type="term" value="P:purine ribonucleoside salvage"/>
    <property type="evidence" value="ECO:0007669"/>
    <property type="project" value="UniProtKB-UniRule"/>
</dbReference>
<evidence type="ECO:0000256" key="9">
    <source>
        <dbReference type="ARBA" id="ARBA00022679"/>
    </source>
</evidence>
<evidence type="ECO:0000256" key="5">
    <source>
        <dbReference type="ARBA" id="ARBA00008391"/>
    </source>
</evidence>
<protein>
    <recommendedName>
        <fullName evidence="6 11">Adenine phosphoribosyltransferase</fullName>
        <shortName evidence="11">APRT</shortName>
        <ecNumber evidence="6 11">2.4.2.7</ecNumber>
    </recommendedName>
</protein>
<comment type="pathway">
    <text evidence="4 11">Purine metabolism; AMP biosynthesis via salvage pathway; AMP from adenine: step 1/1.</text>
</comment>
<name>A0A2Z6E2G7_9GAMM</name>
<dbReference type="RefSeq" id="WP_126535911.1">
    <property type="nucleotide sequence ID" value="NZ_AP018560.1"/>
</dbReference>
<keyword evidence="7 11" id="KW-0963">Cytoplasm</keyword>
<dbReference type="InterPro" id="IPR029057">
    <property type="entry name" value="PRTase-like"/>
</dbReference>
<dbReference type="Pfam" id="PF00156">
    <property type="entry name" value="Pribosyltran"/>
    <property type="match status" value="1"/>
</dbReference>
<evidence type="ECO:0000259" key="12">
    <source>
        <dbReference type="Pfam" id="PF00156"/>
    </source>
</evidence>
<evidence type="ECO:0000256" key="8">
    <source>
        <dbReference type="ARBA" id="ARBA00022676"/>
    </source>
</evidence>
<comment type="subunit">
    <text evidence="11">Homodimer.</text>
</comment>
<dbReference type="GO" id="GO:0016208">
    <property type="term" value="F:AMP binding"/>
    <property type="evidence" value="ECO:0007669"/>
    <property type="project" value="TreeGrafter"/>
</dbReference>
<dbReference type="CDD" id="cd06223">
    <property type="entry name" value="PRTases_typeI"/>
    <property type="match status" value="1"/>
</dbReference>
<dbReference type="HAMAP" id="MF_00004">
    <property type="entry name" value="Aden_phosphoribosyltr"/>
    <property type="match status" value="1"/>
</dbReference>
<dbReference type="GO" id="GO:0003999">
    <property type="term" value="F:adenine phosphoribosyltransferase activity"/>
    <property type="evidence" value="ECO:0007669"/>
    <property type="project" value="UniProtKB-UniRule"/>
</dbReference>
<comment type="catalytic activity">
    <reaction evidence="1 11">
        <text>AMP + diphosphate = 5-phospho-alpha-D-ribose 1-diphosphate + adenine</text>
        <dbReference type="Rhea" id="RHEA:16609"/>
        <dbReference type="ChEBI" id="CHEBI:16708"/>
        <dbReference type="ChEBI" id="CHEBI:33019"/>
        <dbReference type="ChEBI" id="CHEBI:58017"/>
        <dbReference type="ChEBI" id="CHEBI:456215"/>
        <dbReference type="EC" id="2.4.2.7"/>
    </reaction>
</comment>
<dbReference type="InterPro" id="IPR050054">
    <property type="entry name" value="UPRTase/APRTase"/>
</dbReference>
<dbReference type="SUPFAM" id="SSF53271">
    <property type="entry name" value="PRTase-like"/>
    <property type="match status" value="1"/>
</dbReference>
<dbReference type="GO" id="GO:0005737">
    <property type="term" value="C:cytoplasm"/>
    <property type="evidence" value="ECO:0007669"/>
    <property type="project" value="UniProtKB-SubCell"/>
</dbReference>
<keyword evidence="8 11" id="KW-0328">Glycosyltransferase</keyword>
<dbReference type="Gene3D" id="3.40.50.2020">
    <property type="match status" value="1"/>
</dbReference>
<dbReference type="Proteomes" id="UP000270530">
    <property type="component" value="Chromosome"/>
</dbReference>
<dbReference type="KEGG" id="rbd:ALSL_0269"/>
<keyword evidence="9 11" id="KW-0808">Transferase</keyword>
<dbReference type="InterPro" id="IPR000836">
    <property type="entry name" value="PRTase_dom"/>
</dbReference>
<evidence type="ECO:0000313" key="14">
    <source>
        <dbReference type="Proteomes" id="UP000270530"/>
    </source>
</evidence>
<feature type="domain" description="Phosphoribosyltransferase" evidence="12">
    <location>
        <begin position="52"/>
        <end position="160"/>
    </location>
</feature>
<keyword evidence="10 11" id="KW-0660">Purine salvage</keyword>
<dbReference type="NCBIfam" id="TIGR01090">
    <property type="entry name" value="apt"/>
    <property type="match status" value="1"/>
</dbReference>
<comment type="function">
    <text evidence="2 11">Catalyzes a salvage reaction resulting in the formation of AMP, that is energically less costly than de novo synthesis.</text>
</comment>
<dbReference type="AlphaFoldDB" id="A0A2Z6E2G7"/>
<gene>
    <name evidence="11" type="primary">apt</name>
    <name evidence="13" type="ORF">ALSL_0269</name>
</gene>
<dbReference type="GO" id="GO:0006168">
    <property type="term" value="P:adenine salvage"/>
    <property type="evidence" value="ECO:0007669"/>
    <property type="project" value="InterPro"/>
</dbReference>
<accession>A0A2Z6E2G7</accession>
<comment type="similarity">
    <text evidence="5 11">Belongs to the purine/pyrimidine phosphoribosyltransferase family.</text>
</comment>
<evidence type="ECO:0000256" key="6">
    <source>
        <dbReference type="ARBA" id="ARBA00011893"/>
    </source>
</evidence>
<dbReference type="NCBIfam" id="NF002636">
    <property type="entry name" value="PRK02304.1-5"/>
    <property type="match status" value="1"/>
</dbReference>
<dbReference type="NCBIfam" id="NF002634">
    <property type="entry name" value="PRK02304.1-3"/>
    <property type="match status" value="1"/>
</dbReference>
<dbReference type="UniPathway" id="UPA00588">
    <property type="reaction ID" value="UER00646"/>
</dbReference>
<evidence type="ECO:0000256" key="4">
    <source>
        <dbReference type="ARBA" id="ARBA00004659"/>
    </source>
</evidence>
<evidence type="ECO:0000256" key="10">
    <source>
        <dbReference type="ARBA" id="ARBA00022726"/>
    </source>
</evidence>
<dbReference type="InterPro" id="IPR005764">
    <property type="entry name" value="Ade_phspho_trans"/>
</dbReference>
<evidence type="ECO:0000256" key="7">
    <source>
        <dbReference type="ARBA" id="ARBA00022490"/>
    </source>
</evidence>
<keyword evidence="14" id="KW-1185">Reference proteome</keyword>
<evidence type="ECO:0000256" key="11">
    <source>
        <dbReference type="HAMAP-Rule" id="MF_00004"/>
    </source>
</evidence>
<dbReference type="FunFam" id="3.40.50.2020:FF:000021">
    <property type="entry name" value="Adenine phosphoribosyltransferase"/>
    <property type="match status" value="1"/>
</dbReference>
<evidence type="ECO:0000256" key="2">
    <source>
        <dbReference type="ARBA" id="ARBA00003968"/>
    </source>
</evidence>
<dbReference type="GO" id="GO:0002055">
    <property type="term" value="F:adenine binding"/>
    <property type="evidence" value="ECO:0007669"/>
    <property type="project" value="TreeGrafter"/>
</dbReference>
<dbReference type="EMBL" id="AP018560">
    <property type="protein sequence ID" value="BBD78941.1"/>
    <property type="molecule type" value="Genomic_DNA"/>
</dbReference>
<reference evidence="14" key="2">
    <citation type="submission" date="2018-06" db="EMBL/GenBank/DDBJ databases">
        <title>Genome sequence of Rhodanobacteraceae bacterium strain Dysh456.</title>
        <authorList>
            <person name="Fukui M."/>
        </authorList>
    </citation>
    <scope>NUCLEOTIDE SEQUENCE [LARGE SCALE GENOMIC DNA]</scope>
    <source>
        <strain evidence="14">Dysh456</strain>
    </source>
</reference>